<dbReference type="PANTHER" id="PTHR11818">
    <property type="entry name" value="BETA/GAMMA CRYSTALLIN"/>
    <property type="match status" value="1"/>
</dbReference>
<evidence type="ECO:0000313" key="6">
    <source>
        <dbReference type="Ensembl" id="ENSECRP00000029851.1"/>
    </source>
</evidence>
<dbReference type="Proteomes" id="UP000694620">
    <property type="component" value="Chromosome 8"/>
</dbReference>
<dbReference type="InterPro" id="IPR011024">
    <property type="entry name" value="G_crystallin-like"/>
</dbReference>
<name>A0A8C4TB49_ERPCA</name>
<dbReference type="Pfam" id="PF01117">
    <property type="entry name" value="Aerolysin"/>
    <property type="match status" value="1"/>
</dbReference>
<proteinExistence type="inferred from homology"/>
<evidence type="ECO:0000256" key="2">
    <source>
        <dbReference type="ARBA" id="ARBA00009831"/>
    </source>
</evidence>
<evidence type="ECO:0000259" key="5">
    <source>
        <dbReference type="PROSITE" id="PS50915"/>
    </source>
</evidence>
<comment type="similarity">
    <text evidence="1">Belongs to the beta/gamma-crystallin family.</text>
</comment>
<dbReference type="Gene3D" id="2.60.20.10">
    <property type="entry name" value="Crystallins"/>
    <property type="match status" value="2"/>
</dbReference>
<dbReference type="SUPFAM" id="SSF49695">
    <property type="entry name" value="gamma-Crystallin-like"/>
    <property type="match status" value="1"/>
</dbReference>
<evidence type="ECO:0000313" key="7">
    <source>
        <dbReference type="Proteomes" id="UP000694620"/>
    </source>
</evidence>
<dbReference type="Ensembl" id="ENSECRT00000030486.1">
    <property type="protein sequence ID" value="ENSECRP00000029851.1"/>
    <property type="gene ID" value="ENSECRG00000020274.1"/>
</dbReference>
<dbReference type="InterPro" id="IPR055267">
    <property type="entry name" value="Aerolysin-like_C"/>
</dbReference>
<keyword evidence="7" id="KW-1185">Reference proteome</keyword>
<dbReference type="Pfam" id="PF00030">
    <property type="entry name" value="Crystall"/>
    <property type="match status" value="2"/>
</dbReference>
<dbReference type="PROSITE" id="PS50915">
    <property type="entry name" value="CRYSTALLIN_BETA_GAMMA"/>
    <property type="match status" value="3"/>
</dbReference>
<feature type="domain" description="Beta/gamma crystallin 'Greek key'" evidence="5">
    <location>
        <begin position="2"/>
        <end position="42"/>
    </location>
</feature>
<evidence type="ECO:0000256" key="4">
    <source>
        <dbReference type="ARBA" id="ARBA00023157"/>
    </source>
</evidence>
<organism evidence="6 7">
    <name type="scientific">Erpetoichthys calabaricus</name>
    <name type="common">Rope fish</name>
    <name type="synonym">Calamoichthys calabaricus</name>
    <dbReference type="NCBI Taxonomy" id="27687"/>
    <lineage>
        <taxon>Eukaryota</taxon>
        <taxon>Metazoa</taxon>
        <taxon>Chordata</taxon>
        <taxon>Craniata</taxon>
        <taxon>Vertebrata</taxon>
        <taxon>Euteleostomi</taxon>
        <taxon>Actinopterygii</taxon>
        <taxon>Polypteriformes</taxon>
        <taxon>Polypteridae</taxon>
        <taxon>Erpetoichthys</taxon>
    </lineage>
</organism>
<accession>A0A8C4TB49</accession>
<keyword evidence="3" id="KW-0677">Repeat</keyword>
<dbReference type="GO" id="GO:0002088">
    <property type="term" value="P:lens development in camera-type eye"/>
    <property type="evidence" value="ECO:0007669"/>
    <property type="project" value="TreeGrafter"/>
</dbReference>
<dbReference type="SUPFAM" id="SSF56973">
    <property type="entry name" value="Aerolisin/ETX pore-forming domain"/>
    <property type="match status" value="1"/>
</dbReference>
<evidence type="ECO:0000256" key="1">
    <source>
        <dbReference type="ARBA" id="ARBA00009646"/>
    </source>
</evidence>
<reference evidence="6" key="1">
    <citation type="submission" date="2021-06" db="EMBL/GenBank/DDBJ databases">
        <authorList>
            <consortium name="Wellcome Sanger Institute Data Sharing"/>
        </authorList>
    </citation>
    <scope>NUCLEOTIDE SEQUENCE [LARGE SCALE GENOMIC DNA]</scope>
</reference>
<dbReference type="GeneTree" id="ENSGT00420000030545"/>
<dbReference type="Gene3D" id="2.170.15.10">
    <property type="entry name" value="Proaerolysin, chain A, domain 3"/>
    <property type="match status" value="1"/>
</dbReference>
<dbReference type="AlphaFoldDB" id="A0A8C4TB49"/>
<reference evidence="6" key="3">
    <citation type="submission" date="2025-09" db="UniProtKB">
        <authorList>
            <consortium name="Ensembl"/>
        </authorList>
    </citation>
    <scope>IDENTIFICATION</scope>
</reference>
<dbReference type="PANTHER" id="PTHR11818:SF103">
    <property type="entry name" value="BETA_GAMMA CRYSTALLIN 'GREEK KEY' DOMAIN-CONTAINING PROTEIN"/>
    <property type="match status" value="1"/>
</dbReference>
<dbReference type="InterPro" id="IPR001064">
    <property type="entry name" value="Beta/gamma_crystallin"/>
</dbReference>
<dbReference type="GO" id="GO:0005212">
    <property type="term" value="F:structural constituent of eye lens"/>
    <property type="evidence" value="ECO:0007669"/>
    <property type="project" value="TreeGrafter"/>
</dbReference>
<gene>
    <name evidence="6" type="primary">LOC114656585</name>
</gene>
<keyword evidence="4" id="KW-1015">Disulfide bond</keyword>
<reference evidence="6" key="2">
    <citation type="submission" date="2025-08" db="UniProtKB">
        <authorList>
            <consortium name="Ensembl"/>
        </authorList>
    </citation>
    <scope>IDENTIFICATION</scope>
</reference>
<comment type="similarity">
    <text evidence="2">Belongs to the aerolysin family.</text>
</comment>
<dbReference type="InterPro" id="IPR050252">
    <property type="entry name" value="Beta/Gamma-Crystallin"/>
</dbReference>
<feature type="domain" description="Beta/gamma crystallin 'Greek key'" evidence="5">
    <location>
        <begin position="43"/>
        <end position="81"/>
    </location>
</feature>
<evidence type="ECO:0000256" key="3">
    <source>
        <dbReference type="ARBA" id="ARBA00022737"/>
    </source>
</evidence>
<protein>
    <submittedName>
        <fullName evidence="6">Epidermal differentiation-specific protein-like</fullName>
    </submittedName>
</protein>
<dbReference type="SMART" id="SM00247">
    <property type="entry name" value="XTALbg"/>
    <property type="match status" value="2"/>
</dbReference>
<dbReference type="CDD" id="cd20230">
    <property type="entry name" value="PFM_EP37-like"/>
    <property type="match status" value="1"/>
</dbReference>
<dbReference type="PRINTS" id="PR01367">
    <property type="entry name" value="BGCRYSTALLIN"/>
</dbReference>
<sequence>MNKIIVYEHQNFQGMSREFTKTVPSLIDENFNDCISSLMIIGAPWVAYEHPNFKGRQFAYEEGQYANAEWNDAYSSLQIITDNLDDPLITLYEHANYGGRKKDVTLETNLLFSDFNDTASSHIVHRGVWVLYEHGDRGGRQIIARAGEKVANYGDLSFNDQLTSLRPLKYGSPTVKAKIQWEKMVKESEKNVKIDELVGVNRSDTDQSFSSTATKEYETYVSQSISFSNSTTITVGSKFSLDIVPGVGMETSISASNTFTVEKGKTESSTSREKTEINLPVKIPPHTELTVSVMRKEMSVRVPVEFTVTRGSNTKKEYGEYRCSSGSSVNAEYSSKHAVMK</sequence>
<feature type="domain" description="Beta/gamma crystallin 'Greek key'" evidence="5">
    <location>
        <begin position="127"/>
        <end position="169"/>
    </location>
</feature>
<dbReference type="GO" id="GO:0007601">
    <property type="term" value="P:visual perception"/>
    <property type="evidence" value="ECO:0007669"/>
    <property type="project" value="TreeGrafter"/>
</dbReference>